<dbReference type="EMBL" id="JBELQD010000019">
    <property type="protein sequence ID" value="MER2290005.1"/>
    <property type="molecule type" value="Genomic_DNA"/>
</dbReference>
<evidence type="ECO:0000256" key="1">
    <source>
        <dbReference type="SAM" id="Phobius"/>
    </source>
</evidence>
<gene>
    <name evidence="2" type="ORF">ABS770_17195</name>
</gene>
<protein>
    <submittedName>
        <fullName evidence="2">Uncharacterized protein</fullName>
    </submittedName>
</protein>
<keyword evidence="1" id="KW-0812">Transmembrane</keyword>
<feature type="transmembrane region" description="Helical" evidence="1">
    <location>
        <begin position="6"/>
        <end position="25"/>
    </location>
</feature>
<accession>A0ABV1R5B3</accession>
<sequence length="111" mass="11663">MKIDAVEFALLILAPIGLVVSAYVFDRVARGGLSKAARNERRKITATLLNSLSIGLFGAALVGGFRQSDFFVPIDVTSTRSLSAGVAIWLAAGFGLAAHIWARGAPTGMED</sequence>
<evidence type="ECO:0000313" key="2">
    <source>
        <dbReference type="EMBL" id="MER2290005.1"/>
    </source>
</evidence>
<organism evidence="2 3">
    <name type="scientific">Methylobacterium brachiatum</name>
    <dbReference type="NCBI Taxonomy" id="269660"/>
    <lineage>
        <taxon>Bacteria</taxon>
        <taxon>Pseudomonadati</taxon>
        <taxon>Pseudomonadota</taxon>
        <taxon>Alphaproteobacteria</taxon>
        <taxon>Hyphomicrobiales</taxon>
        <taxon>Methylobacteriaceae</taxon>
        <taxon>Methylobacterium</taxon>
    </lineage>
</organism>
<evidence type="ECO:0000313" key="3">
    <source>
        <dbReference type="Proteomes" id="UP001432995"/>
    </source>
</evidence>
<comment type="caution">
    <text evidence="2">The sequence shown here is derived from an EMBL/GenBank/DDBJ whole genome shotgun (WGS) entry which is preliminary data.</text>
</comment>
<dbReference type="RefSeq" id="WP_350379372.1">
    <property type="nucleotide sequence ID" value="NZ_JBELQD010000019.1"/>
</dbReference>
<dbReference type="Proteomes" id="UP001432995">
    <property type="component" value="Unassembled WGS sequence"/>
</dbReference>
<feature type="transmembrane region" description="Helical" evidence="1">
    <location>
        <begin position="46"/>
        <end position="65"/>
    </location>
</feature>
<keyword evidence="1" id="KW-1133">Transmembrane helix</keyword>
<proteinExistence type="predicted"/>
<reference evidence="2" key="1">
    <citation type="submission" date="2024-06" db="EMBL/GenBank/DDBJ databases">
        <authorList>
            <person name="Campbell A.G."/>
        </authorList>
    </citation>
    <scope>NUCLEOTIDE SEQUENCE</scope>
    <source>
        <strain evidence="2">EM17</strain>
    </source>
</reference>
<feature type="transmembrane region" description="Helical" evidence="1">
    <location>
        <begin position="85"/>
        <end position="102"/>
    </location>
</feature>
<name>A0ABV1R5B3_9HYPH</name>
<keyword evidence="1" id="KW-0472">Membrane</keyword>
<keyword evidence="3" id="KW-1185">Reference proteome</keyword>